<dbReference type="AlphaFoldDB" id="A0A6A4SIG9"/>
<proteinExistence type="predicted"/>
<dbReference type="Proteomes" id="UP000438429">
    <property type="component" value="Unassembled WGS sequence"/>
</dbReference>
<gene>
    <name evidence="1" type="ORF">F2P81_012734</name>
</gene>
<protein>
    <submittedName>
        <fullName evidence="1">Uncharacterized protein</fullName>
    </submittedName>
</protein>
<dbReference type="EMBL" id="VEVO01000011">
    <property type="protein sequence ID" value="KAF0034976.1"/>
    <property type="molecule type" value="Genomic_DNA"/>
</dbReference>
<evidence type="ECO:0000313" key="2">
    <source>
        <dbReference type="Proteomes" id="UP000438429"/>
    </source>
</evidence>
<reference evidence="1 2" key="1">
    <citation type="submission" date="2019-06" db="EMBL/GenBank/DDBJ databases">
        <title>Draft genomes of female and male turbot (Scophthalmus maximus).</title>
        <authorList>
            <person name="Xu H."/>
            <person name="Xu X.-W."/>
            <person name="Shao C."/>
            <person name="Chen S."/>
        </authorList>
    </citation>
    <scope>NUCLEOTIDE SEQUENCE [LARGE SCALE GENOMIC DNA]</scope>
    <source>
        <strain evidence="1">Ysfricsl-2016a</strain>
        <tissue evidence="1">Blood</tissue>
    </source>
</reference>
<evidence type="ECO:0000313" key="1">
    <source>
        <dbReference type="EMBL" id="KAF0034976.1"/>
    </source>
</evidence>
<name>A0A6A4SIG9_SCOMX</name>
<accession>A0A6A4SIG9</accession>
<comment type="caution">
    <text evidence="1">The sequence shown here is derived from an EMBL/GenBank/DDBJ whole genome shotgun (WGS) entry which is preliminary data.</text>
</comment>
<sequence length="218" mass="25214">MRRGKRRKRGTNLKRENELTISFLLICRKPVPAREMMDRFLKRTKHRHKPSTLKMDNDMSEWSTLTFGVTASVLMKREREREREMCLRVRPVADVLSERLSVVLFTATHGEPTSQSERRRLTALISRRQTLTVRGYVARNPNLCNLMDGRSCKCDGLTECWTFIPDGERSRCDGLLLKCRFFCTAKLDINIEARVACSNLLYASRTQEHNCNVSKASG</sequence>
<organism evidence="1 2">
    <name type="scientific">Scophthalmus maximus</name>
    <name type="common">Turbot</name>
    <name type="synonym">Psetta maxima</name>
    <dbReference type="NCBI Taxonomy" id="52904"/>
    <lineage>
        <taxon>Eukaryota</taxon>
        <taxon>Metazoa</taxon>
        <taxon>Chordata</taxon>
        <taxon>Craniata</taxon>
        <taxon>Vertebrata</taxon>
        <taxon>Euteleostomi</taxon>
        <taxon>Actinopterygii</taxon>
        <taxon>Neopterygii</taxon>
        <taxon>Teleostei</taxon>
        <taxon>Neoteleostei</taxon>
        <taxon>Acanthomorphata</taxon>
        <taxon>Carangaria</taxon>
        <taxon>Pleuronectiformes</taxon>
        <taxon>Pleuronectoidei</taxon>
        <taxon>Scophthalmidae</taxon>
        <taxon>Scophthalmus</taxon>
    </lineage>
</organism>